<keyword evidence="2 5" id="KW-0812">Transmembrane</keyword>
<dbReference type="PANTHER" id="PTHR21016">
    <property type="entry name" value="BETA-AMYLOID BINDING PROTEIN-RELATED"/>
    <property type="match status" value="1"/>
</dbReference>
<accession>A0A919FW84</accession>
<protein>
    <recommendedName>
        <fullName evidence="6">TM2 domain-containing protein</fullName>
    </recommendedName>
</protein>
<keyword evidence="8" id="KW-1185">Reference proteome</keyword>
<dbReference type="GO" id="GO:0016020">
    <property type="term" value="C:membrane"/>
    <property type="evidence" value="ECO:0007669"/>
    <property type="project" value="UniProtKB-SubCell"/>
</dbReference>
<dbReference type="InterPro" id="IPR007829">
    <property type="entry name" value="TM2"/>
</dbReference>
<feature type="domain" description="TM2" evidence="6">
    <location>
        <begin position="17"/>
        <end position="70"/>
    </location>
</feature>
<name>A0A919FW84_9MICO</name>
<dbReference type="Pfam" id="PF05154">
    <property type="entry name" value="TM2"/>
    <property type="match status" value="1"/>
</dbReference>
<feature type="transmembrane region" description="Helical" evidence="5">
    <location>
        <begin position="46"/>
        <end position="67"/>
    </location>
</feature>
<evidence type="ECO:0000313" key="8">
    <source>
        <dbReference type="Proteomes" id="UP000627369"/>
    </source>
</evidence>
<comment type="subcellular location">
    <subcellularLocation>
        <location evidence="1">Membrane</location>
        <topology evidence="1">Multi-pass membrane protein</topology>
    </subcellularLocation>
</comment>
<gene>
    <name evidence="7" type="ORF">GCM10017772_25590</name>
</gene>
<evidence type="ECO:0000256" key="1">
    <source>
        <dbReference type="ARBA" id="ARBA00004141"/>
    </source>
</evidence>
<keyword evidence="3 5" id="KW-1133">Transmembrane helix</keyword>
<comment type="caution">
    <text evidence="7">The sequence shown here is derived from an EMBL/GenBank/DDBJ whole genome shotgun (WGS) entry which is preliminary data.</text>
</comment>
<dbReference type="InterPro" id="IPR050932">
    <property type="entry name" value="TM2D1-3-like"/>
</dbReference>
<organism evidence="7 8">
    <name type="scientific">Promicromonospora soli</name>
    <dbReference type="NCBI Taxonomy" id="2035533"/>
    <lineage>
        <taxon>Bacteria</taxon>
        <taxon>Bacillati</taxon>
        <taxon>Actinomycetota</taxon>
        <taxon>Actinomycetes</taxon>
        <taxon>Micrococcales</taxon>
        <taxon>Promicromonosporaceae</taxon>
        <taxon>Promicromonospora</taxon>
    </lineage>
</organism>
<dbReference type="RefSeq" id="WP_189669630.1">
    <property type="nucleotide sequence ID" value="NZ_BNAS01000003.1"/>
</dbReference>
<evidence type="ECO:0000259" key="6">
    <source>
        <dbReference type="Pfam" id="PF05154"/>
    </source>
</evidence>
<proteinExistence type="predicted"/>
<dbReference type="EMBL" id="BNAS01000003">
    <property type="protein sequence ID" value="GHH73592.1"/>
    <property type="molecule type" value="Genomic_DNA"/>
</dbReference>
<dbReference type="PANTHER" id="PTHR21016:SF25">
    <property type="entry name" value="TM2 DOMAIN-CONTAINING PROTEIN DDB_G0277895-RELATED"/>
    <property type="match status" value="1"/>
</dbReference>
<sequence length="88" mass="9243">MSETHISQPPASATKSEKNTLVTLLLCIFLGTLGVHRFYVGKVGTGFAVLGVAIVTLGIGGAVWAIVDIIAIARSKFQDKEGATLVWS</sequence>
<dbReference type="Proteomes" id="UP000627369">
    <property type="component" value="Unassembled WGS sequence"/>
</dbReference>
<evidence type="ECO:0000256" key="4">
    <source>
        <dbReference type="ARBA" id="ARBA00023136"/>
    </source>
</evidence>
<keyword evidence="4 5" id="KW-0472">Membrane</keyword>
<feature type="transmembrane region" description="Helical" evidence="5">
    <location>
        <begin position="21"/>
        <end position="40"/>
    </location>
</feature>
<evidence type="ECO:0000256" key="2">
    <source>
        <dbReference type="ARBA" id="ARBA00022692"/>
    </source>
</evidence>
<evidence type="ECO:0000256" key="5">
    <source>
        <dbReference type="SAM" id="Phobius"/>
    </source>
</evidence>
<reference evidence="7" key="2">
    <citation type="submission" date="2020-09" db="EMBL/GenBank/DDBJ databases">
        <authorList>
            <person name="Sun Q."/>
            <person name="Zhou Y."/>
        </authorList>
    </citation>
    <scope>NUCLEOTIDE SEQUENCE</scope>
    <source>
        <strain evidence="7">CGMCC 4.7398</strain>
    </source>
</reference>
<reference evidence="7" key="1">
    <citation type="journal article" date="2014" name="Int. J. Syst. Evol. Microbiol.">
        <title>Complete genome sequence of Corynebacterium casei LMG S-19264T (=DSM 44701T), isolated from a smear-ripened cheese.</title>
        <authorList>
            <consortium name="US DOE Joint Genome Institute (JGI-PGF)"/>
            <person name="Walter F."/>
            <person name="Albersmeier A."/>
            <person name="Kalinowski J."/>
            <person name="Ruckert C."/>
        </authorList>
    </citation>
    <scope>NUCLEOTIDE SEQUENCE</scope>
    <source>
        <strain evidence="7">CGMCC 4.7398</strain>
    </source>
</reference>
<evidence type="ECO:0000256" key="3">
    <source>
        <dbReference type="ARBA" id="ARBA00022989"/>
    </source>
</evidence>
<dbReference type="AlphaFoldDB" id="A0A919FW84"/>
<evidence type="ECO:0000313" key="7">
    <source>
        <dbReference type="EMBL" id="GHH73592.1"/>
    </source>
</evidence>